<proteinExistence type="predicted"/>
<protein>
    <submittedName>
        <fullName evidence="1">Uncharacterized protein</fullName>
    </submittedName>
</protein>
<sequence length="88" mass="10489">MEKQEVLNGEEQEKAASWCNTHYELIIKPYALRKDEYLLQFITPVKIQNEKPDPPFLAETFNLRYNHVSQIKNPKLILISRERKKKGF</sequence>
<evidence type="ECO:0000313" key="2">
    <source>
        <dbReference type="Proteomes" id="UP001634393"/>
    </source>
</evidence>
<keyword evidence="2" id="KW-1185">Reference proteome</keyword>
<comment type="caution">
    <text evidence="1">The sequence shown here is derived from an EMBL/GenBank/DDBJ whole genome shotgun (WGS) entry which is preliminary data.</text>
</comment>
<reference evidence="1 2" key="1">
    <citation type="submission" date="2024-12" db="EMBL/GenBank/DDBJ databases">
        <title>The unique morphological basis and parallel evolutionary history of personate flowers in Penstemon.</title>
        <authorList>
            <person name="Depatie T.H."/>
            <person name="Wessinger C.A."/>
        </authorList>
    </citation>
    <scope>NUCLEOTIDE SEQUENCE [LARGE SCALE GENOMIC DNA]</scope>
    <source>
        <strain evidence="1">WTNN_2</strain>
        <tissue evidence="1">Leaf</tissue>
    </source>
</reference>
<dbReference type="Proteomes" id="UP001634393">
    <property type="component" value="Unassembled WGS sequence"/>
</dbReference>
<dbReference type="AlphaFoldDB" id="A0ABD3USB4"/>
<evidence type="ECO:0000313" key="1">
    <source>
        <dbReference type="EMBL" id="KAL3851185.1"/>
    </source>
</evidence>
<name>A0ABD3USB4_9LAMI</name>
<accession>A0ABD3USB4</accession>
<organism evidence="1 2">
    <name type="scientific">Penstemon smallii</name>
    <dbReference type="NCBI Taxonomy" id="265156"/>
    <lineage>
        <taxon>Eukaryota</taxon>
        <taxon>Viridiplantae</taxon>
        <taxon>Streptophyta</taxon>
        <taxon>Embryophyta</taxon>
        <taxon>Tracheophyta</taxon>
        <taxon>Spermatophyta</taxon>
        <taxon>Magnoliopsida</taxon>
        <taxon>eudicotyledons</taxon>
        <taxon>Gunneridae</taxon>
        <taxon>Pentapetalae</taxon>
        <taxon>asterids</taxon>
        <taxon>lamiids</taxon>
        <taxon>Lamiales</taxon>
        <taxon>Plantaginaceae</taxon>
        <taxon>Cheloneae</taxon>
        <taxon>Penstemon</taxon>
    </lineage>
</organism>
<dbReference type="EMBL" id="JBJXBP010000001">
    <property type="protein sequence ID" value="KAL3851185.1"/>
    <property type="molecule type" value="Genomic_DNA"/>
</dbReference>
<gene>
    <name evidence="1" type="ORF">ACJIZ3_013067</name>
</gene>